<protein>
    <submittedName>
        <fullName evidence="1">Uncharacterized protein</fullName>
    </submittedName>
</protein>
<evidence type="ECO:0000313" key="2">
    <source>
        <dbReference type="Proteomes" id="UP000091857"/>
    </source>
</evidence>
<gene>
    <name evidence="1" type="ORF">MANES_08G066250v8</name>
</gene>
<sequence length="188" mass="21899">MRIALGAKQKLDFVNGTRYDYMVTSWILNSISKDLIDDFIYTMSSRDLWCEITERFGKSNENSSVSLYFTHLKRLWDKLGSIELLMGLSESFNSVRDQILVLDPLPSINRTYSMAPKHDSQKEVLSKRKSESNETVVAFNQSQKEKQKTYDLKKGHCSHCNMDDHFRDTCFKLIGYSDWFKNRIKIAG</sequence>
<name>A0ACB7H8L6_MANES</name>
<dbReference type="Proteomes" id="UP000091857">
    <property type="component" value="Chromosome 8"/>
</dbReference>
<comment type="caution">
    <text evidence="1">The sequence shown here is derived from an EMBL/GenBank/DDBJ whole genome shotgun (WGS) entry which is preliminary data.</text>
</comment>
<proteinExistence type="predicted"/>
<organism evidence="1 2">
    <name type="scientific">Manihot esculenta</name>
    <name type="common">Cassava</name>
    <name type="synonym">Jatropha manihot</name>
    <dbReference type="NCBI Taxonomy" id="3983"/>
    <lineage>
        <taxon>Eukaryota</taxon>
        <taxon>Viridiplantae</taxon>
        <taxon>Streptophyta</taxon>
        <taxon>Embryophyta</taxon>
        <taxon>Tracheophyta</taxon>
        <taxon>Spermatophyta</taxon>
        <taxon>Magnoliopsida</taxon>
        <taxon>eudicotyledons</taxon>
        <taxon>Gunneridae</taxon>
        <taxon>Pentapetalae</taxon>
        <taxon>rosids</taxon>
        <taxon>fabids</taxon>
        <taxon>Malpighiales</taxon>
        <taxon>Euphorbiaceae</taxon>
        <taxon>Crotonoideae</taxon>
        <taxon>Manihoteae</taxon>
        <taxon>Manihot</taxon>
    </lineage>
</organism>
<dbReference type="EMBL" id="CM004394">
    <property type="protein sequence ID" value="KAG8649082.1"/>
    <property type="molecule type" value="Genomic_DNA"/>
</dbReference>
<accession>A0ACB7H8L6</accession>
<keyword evidence="2" id="KW-1185">Reference proteome</keyword>
<reference evidence="2" key="1">
    <citation type="journal article" date="2016" name="Nat. Biotechnol.">
        <title>Sequencing wild and cultivated cassava and related species reveals extensive interspecific hybridization and genetic diversity.</title>
        <authorList>
            <person name="Bredeson J.V."/>
            <person name="Lyons J.B."/>
            <person name="Prochnik S.E."/>
            <person name="Wu G.A."/>
            <person name="Ha C.M."/>
            <person name="Edsinger-Gonzales E."/>
            <person name="Grimwood J."/>
            <person name="Schmutz J."/>
            <person name="Rabbi I.Y."/>
            <person name="Egesi C."/>
            <person name="Nauluvula P."/>
            <person name="Lebot V."/>
            <person name="Ndunguru J."/>
            <person name="Mkamilo G."/>
            <person name="Bart R.S."/>
            <person name="Setter T.L."/>
            <person name="Gleadow R.M."/>
            <person name="Kulakow P."/>
            <person name="Ferguson M.E."/>
            <person name="Rounsley S."/>
            <person name="Rokhsar D.S."/>
        </authorList>
    </citation>
    <scope>NUCLEOTIDE SEQUENCE [LARGE SCALE GENOMIC DNA]</scope>
    <source>
        <strain evidence="2">cv. AM560-2</strain>
    </source>
</reference>
<evidence type="ECO:0000313" key="1">
    <source>
        <dbReference type="EMBL" id="KAG8649082.1"/>
    </source>
</evidence>